<evidence type="ECO:0000313" key="2">
    <source>
        <dbReference type="Proteomes" id="UP000186817"/>
    </source>
</evidence>
<sequence length="73" mass="8160">MRVDGFQLPCTATAVFVLHNVFVDTFVVGAGTPYQLKCPFMGGKAGVARFHVTCASWMRALTLCSFRWNPYIR</sequence>
<name>A0A1Q9DTY5_SYMMI</name>
<dbReference type="EMBL" id="LSRX01000391">
    <property type="protein sequence ID" value="OLP98598.1"/>
    <property type="molecule type" value="Genomic_DNA"/>
</dbReference>
<protein>
    <submittedName>
        <fullName evidence="1">Uncharacterized protein</fullName>
    </submittedName>
</protein>
<keyword evidence="2" id="KW-1185">Reference proteome</keyword>
<accession>A0A1Q9DTY5</accession>
<evidence type="ECO:0000313" key="1">
    <source>
        <dbReference type="EMBL" id="OLP98598.1"/>
    </source>
</evidence>
<dbReference type="AlphaFoldDB" id="A0A1Q9DTY5"/>
<proteinExistence type="predicted"/>
<organism evidence="1 2">
    <name type="scientific">Symbiodinium microadriaticum</name>
    <name type="common">Dinoflagellate</name>
    <name type="synonym">Zooxanthella microadriatica</name>
    <dbReference type="NCBI Taxonomy" id="2951"/>
    <lineage>
        <taxon>Eukaryota</taxon>
        <taxon>Sar</taxon>
        <taxon>Alveolata</taxon>
        <taxon>Dinophyceae</taxon>
        <taxon>Suessiales</taxon>
        <taxon>Symbiodiniaceae</taxon>
        <taxon>Symbiodinium</taxon>
    </lineage>
</organism>
<comment type="caution">
    <text evidence="1">The sequence shown here is derived from an EMBL/GenBank/DDBJ whole genome shotgun (WGS) entry which is preliminary data.</text>
</comment>
<dbReference type="Proteomes" id="UP000186817">
    <property type="component" value="Unassembled WGS sequence"/>
</dbReference>
<reference evidence="1 2" key="1">
    <citation type="submission" date="2016-02" db="EMBL/GenBank/DDBJ databases">
        <title>Genome analysis of coral dinoflagellate symbionts highlights evolutionary adaptations to a symbiotic lifestyle.</title>
        <authorList>
            <person name="Aranda M."/>
            <person name="Li Y."/>
            <person name="Liew Y.J."/>
            <person name="Baumgarten S."/>
            <person name="Simakov O."/>
            <person name="Wilson M."/>
            <person name="Piel J."/>
            <person name="Ashoor H."/>
            <person name="Bougouffa S."/>
            <person name="Bajic V.B."/>
            <person name="Ryu T."/>
            <person name="Ravasi T."/>
            <person name="Bayer T."/>
            <person name="Micklem G."/>
            <person name="Kim H."/>
            <person name="Bhak J."/>
            <person name="Lajeunesse T.C."/>
            <person name="Voolstra C.R."/>
        </authorList>
    </citation>
    <scope>NUCLEOTIDE SEQUENCE [LARGE SCALE GENOMIC DNA]</scope>
    <source>
        <strain evidence="1 2">CCMP2467</strain>
    </source>
</reference>
<gene>
    <name evidence="1" type="ORF">AK812_SmicGene18964</name>
</gene>